<evidence type="ECO:0000256" key="1">
    <source>
        <dbReference type="ARBA" id="ARBA00008779"/>
    </source>
</evidence>
<feature type="compositionally biased region" description="Polar residues" evidence="3">
    <location>
        <begin position="420"/>
        <end position="434"/>
    </location>
</feature>
<evidence type="ECO:0000256" key="2">
    <source>
        <dbReference type="ARBA" id="ARBA00022801"/>
    </source>
</evidence>
<evidence type="ECO:0000256" key="3">
    <source>
        <dbReference type="SAM" id="MobiDB-lite"/>
    </source>
</evidence>
<accession>A0A6J4R4J4</accession>
<dbReference type="SUPFAM" id="SSF53649">
    <property type="entry name" value="Alkaline phosphatase-like"/>
    <property type="match status" value="1"/>
</dbReference>
<dbReference type="InterPro" id="IPR000917">
    <property type="entry name" value="Sulfatase_N"/>
</dbReference>
<dbReference type="PANTHER" id="PTHR42693">
    <property type="entry name" value="ARYLSULFATASE FAMILY MEMBER"/>
    <property type="match status" value="1"/>
</dbReference>
<name>A0A6J4R4J4_9ACTN</name>
<dbReference type="PANTHER" id="PTHR42693:SF53">
    <property type="entry name" value="ENDO-4-O-SULFATASE"/>
    <property type="match status" value="1"/>
</dbReference>
<dbReference type="Pfam" id="PF00884">
    <property type="entry name" value="Sulfatase"/>
    <property type="match status" value="1"/>
</dbReference>
<dbReference type="CDD" id="cd16027">
    <property type="entry name" value="SGSH"/>
    <property type="match status" value="1"/>
</dbReference>
<evidence type="ECO:0000259" key="4">
    <source>
        <dbReference type="Pfam" id="PF00884"/>
    </source>
</evidence>
<dbReference type="Gene3D" id="3.40.720.10">
    <property type="entry name" value="Alkaline Phosphatase, subunit A"/>
    <property type="match status" value="1"/>
</dbReference>
<dbReference type="EMBL" id="CADCVE010000058">
    <property type="protein sequence ID" value="CAA9457089.1"/>
    <property type="molecule type" value="Genomic_DNA"/>
</dbReference>
<proteinExistence type="inferred from homology"/>
<organism evidence="5">
    <name type="scientific">uncultured Rubrobacteraceae bacterium</name>
    <dbReference type="NCBI Taxonomy" id="349277"/>
    <lineage>
        <taxon>Bacteria</taxon>
        <taxon>Bacillati</taxon>
        <taxon>Actinomycetota</taxon>
        <taxon>Rubrobacteria</taxon>
        <taxon>Rubrobacterales</taxon>
        <taxon>Rubrobacteraceae</taxon>
        <taxon>environmental samples</taxon>
    </lineage>
</organism>
<dbReference type="InterPro" id="IPR017850">
    <property type="entry name" value="Alkaline_phosphatase_core_sf"/>
</dbReference>
<keyword evidence="2" id="KW-0378">Hydrolase</keyword>
<reference evidence="5" key="1">
    <citation type="submission" date="2020-02" db="EMBL/GenBank/DDBJ databases">
        <authorList>
            <person name="Meier V. D."/>
        </authorList>
    </citation>
    <scope>NUCLEOTIDE SEQUENCE</scope>
    <source>
        <strain evidence="5">AVDCRST_MAG28</strain>
    </source>
</reference>
<dbReference type="AlphaFoldDB" id="A0A6J4R4J4"/>
<dbReference type="GO" id="GO:0004065">
    <property type="term" value="F:arylsulfatase activity"/>
    <property type="evidence" value="ECO:0007669"/>
    <property type="project" value="TreeGrafter"/>
</dbReference>
<feature type="region of interest" description="Disordered" evidence="3">
    <location>
        <begin position="399"/>
        <end position="434"/>
    </location>
</feature>
<evidence type="ECO:0000313" key="5">
    <source>
        <dbReference type="EMBL" id="CAA9457089.1"/>
    </source>
</evidence>
<protein>
    <submittedName>
        <fullName evidence="5">Sulfatase</fullName>
    </submittedName>
</protein>
<feature type="domain" description="Sulfatase N-terminal" evidence="4">
    <location>
        <begin position="5"/>
        <end position="276"/>
    </location>
</feature>
<gene>
    <name evidence="5" type="ORF">AVDCRST_MAG28-2617</name>
</gene>
<dbReference type="InterPro" id="IPR050738">
    <property type="entry name" value="Sulfatase"/>
</dbReference>
<sequence length="434" mass="48305">MPDYPNILYVHSHDTGRWVEPYGYPVQTPNIQKLAEEGVMFRKAFCAAPTCSGSRACLLTGQYAHSNGMVGLAHRGFPLNDYRQHIVHALRKLGYWSGLIGEQHISKKPEVIGYDEVIKIDTNHVDDVAPVAVELLTKRLRQPFFLSVGFFETHREFFQPSSPKKANYILPPPNLPDTPEIRGDMAAYHASAHSLDVGIERVLDALDASGIADNTLVICTTDHGLAFPGAKATLFDRGLGVMLILRGPGGFTGGKASDALVSHIDLFPTICDLVGVERPEYLQGESLLPLVNGEAKEVREAIFAEKTYHVAYEPERCVRTHRWKYIRRFGDREKLVLANVDDGPTKDLLLASGWGERRIPEEQLYDLVFNPNETRNMADDPAAADVLEEMRERLDTWMRETRDPLLDGPVPAPPGAELNTPDQLSPNDPTTFVS</sequence>
<comment type="similarity">
    <text evidence="1">Belongs to the sulfatase family.</text>
</comment>